<evidence type="ECO:0000313" key="1">
    <source>
        <dbReference type="EMBL" id="KIH60965.1"/>
    </source>
</evidence>
<dbReference type="EMBL" id="KN730492">
    <property type="protein sequence ID" value="KIH60965.1"/>
    <property type="molecule type" value="Genomic_DNA"/>
</dbReference>
<reference evidence="1 2" key="1">
    <citation type="submission" date="2013-12" db="EMBL/GenBank/DDBJ databases">
        <title>Draft genome of the parsitic nematode Ancylostoma duodenale.</title>
        <authorList>
            <person name="Mitreva M."/>
        </authorList>
    </citation>
    <scope>NUCLEOTIDE SEQUENCE [LARGE SCALE GENOMIC DNA]</scope>
    <source>
        <strain evidence="1 2">Zhejiang</strain>
    </source>
</reference>
<accession>A0A0C2GIE6</accession>
<dbReference type="Proteomes" id="UP000054047">
    <property type="component" value="Unassembled WGS sequence"/>
</dbReference>
<sequence length="99" mass="11671">MQHLEDTIAFRKTSYEVLQRVPDRDLEEADADDIPRIIIDRLRPVLYQVVSTSWGTGVILEAKNFFTVGPDRRKLHCIILDQHTINRVNYKREFDKTMV</sequence>
<dbReference type="OrthoDB" id="5871426at2759"/>
<dbReference type="AlphaFoldDB" id="A0A0C2GIE6"/>
<proteinExistence type="predicted"/>
<organism evidence="1 2">
    <name type="scientific">Ancylostoma duodenale</name>
    <dbReference type="NCBI Taxonomy" id="51022"/>
    <lineage>
        <taxon>Eukaryota</taxon>
        <taxon>Metazoa</taxon>
        <taxon>Ecdysozoa</taxon>
        <taxon>Nematoda</taxon>
        <taxon>Chromadorea</taxon>
        <taxon>Rhabditida</taxon>
        <taxon>Rhabditina</taxon>
        <taxon>Rhabditomorpha</taxon>
        <taxon>Strongyloidea</taxon>
        <taxon>Ancylostomatidae</taxon>
        <taxon>Ancylostomatinae</taxon>
        <taxon>Ancylostoma</taxon>
    </lineage>
</organism>
<evidence type="ECO:0000313" key="2">
    <source>
        <dbReference type="Proteomes" id="UP000054047"/>
    </source>
</evidence>
<keyword evidence="2" id="KW-1185">Reference proteome</keyword>
<protein>
    <submittedName>
        <fullName evidence="1">Uncharacterized protein</fullName>
    </submittedName>
</protein>
<name>A0A0C2GIE6_9BILA</name>
<gene>
    <name evidence="1" type="ORF">ANCDUO_08773</name>
</gene>